<name>A0ABX5X5J5_9GAMM</name>
<keyword evidence="3" id="KW-1185">Reference proteome</keyword>
<organism evidence="2 3">
    <name type="scientific">Shewanella psychropiezotolerans</name>
    <dbReference type="NCBI Taxonomy" id="2593655"/>
    <lineage>
        <taxon>Bacteria</taxon>
        <taxon>Pseudomonadati</taxon>
        <taxon>Pseudomonadota</taxon>
        <taxon>Gammaproteobacteria</taxon>
        <taxon>Alteromonadales</taxon>
        <taxon>Shewanellaceae</taxon>
        <taxon>Shewanella</taxon>
    </lineage>
</organism>
<evidence type="ECO:0000313" key="3">
    <source>
        <dbReference type="Proteomes" id="UP000315947"/>
    </source>
</evidence>
<proteinExistence type="predicted"/>
<feature type="domain" description="Transposase IS66 zinc-finger binding" evidence="1">
    <location>
        <begin position="1"/>
        <end position="32"/>
    </location>
</feature>
<dbReference type="Pfam" id="PF13005">
    <property type="entry name" value="zf-IS66"/>
    <property type="match status" value="1"/>
</dbReference>
<evidence type="ECO:0000259" key="1">
    <source>
        <dbReference type="Pfam" id="PF13005"/>
    </source>
</evidence>
<gene>
    <name evidence="2" type="ORF">FM037_09060</name>
</gene>
<sequence>MGEDISEKLEFVPAKVEVQQHVRPKYACRHCETHNTITPIK</sequence>
<dbReference type="Proteomes" id="UP000315947">
    <property type="component" value="Chromosome"/>
</dbReference>
<reference evidence="2 3" key="1">
    <citation type="submission" date="2019-07" db="EMBL/GenBank/DDBJ databases">
        <title>Shewanella sp. YLB-06 whole genomic sequence.</title>
        <authorList>
            <person name="Yu L."/>
        </authorList>
    </citation>
    <scope>NUCLEOTIDE SEQUENCE [LARGE SCALE GENOMIC DNA]</scope>
    <source>
        <strain evidence="2 3">YLB-06</strain>
    </source>
</reference>
<evidence type="ECO:0000313" key="2">
    <source>
        <dbReference type="EMBL" id="QDO86618.1"/>
    </source>
</evidence>
<dbReference type="InterPro" id="IPR024474">
    <property type="entry name" value="Znf_dom_IS66"/>
</dbReference>
<protein>
    <recommendedName>
        <fullName evidence="1">Transposase IS66 zinc-finger binding domain-containing protein</fullName>
    </recommendedName>
</protein>
<dbReference type="EMBL" id="CP041614">
    <property type="protein sequence ID" value="QDO86618.1"/>
    <property type="molecule type" value="Genomic_DNA"/>
</dbReference>
<accession>A0ABX5X5J5</accession>